<dbReference type="AlphaFoldDB" id="A0AA40GBI1"/>
<organism evidence="2 3">
    <name type="scientific">Melipona bicolor</name>
    <dbReference type="NCBI Taxonomy" id="60889"/>
    <lineage>
        <taxon>Eukaryota</taxon>
        <taxon>Metazoa</taxon>
        <taxon>Ecdysozoa</taxon>
        <taxon>Arthropoda</taxon>
        <taxon>Hexapoda</taxon>
        <taxon>Insecta</taxon>
        <taxon>Pterygota</taxon>
        <taxon>Neoptera</taxon>
        <taxon>Endopterygota</taxon>
        <taxon>Hymenoptera</taxon>
        <taxon>Apocrita</taxon>
        <taxon>Aculeata</taxon>
        <taxon>Apoidea</taxon>
        <taxon>Anthophila</taxon>
        <taxon>Apidae</taxon>
        <taxon>Melipona</taxon>
    </lineage>
</organism>
<feature type="compositionally biased region" description="Basic and acidic residues" evidence="1">
    <location>
        <begin position="114"/>
        <end position="123"/>
    </location>
</feature>
<evidence type="ECO:0000313" key="2">
    <source>
        <dbReference type="EMBL" id="KAK1134037.1"/>
    </source>
</evidence>
<comment type="caution">
    <text evidence="2">The sequence shown here is derived from an EMBL/GenBank/DDBJ whole genome shotgun (WGS) entry which is preliminary data.</text>
</comment>
<sequence length="123" mass="13892">MNVRGLDYVESFLCTCSSRNSSERAFDEGSLGELRHAKKLLSIPAKAKPSRKLAPSRQSVVVVLPRIRVKDNQPLGSPSRPVTTDFIADYPINNVSRHETSILSKKERRKKKEKRNELKSSND</sequence>
<dbReference type="EMBL" id="JAHYIQ010000003">
    <property type="protein sequence ID" value="KAK1134037.1"/>
    <property type="molecule type" value="Genomic_DNA"/>
</dbReference>
<evidence type="ECO:0000313" key="3">
    <source>
        <dbReference type="Proteomes" id="UP001177670"/>
    </source>
</evidence>
<feature type="region of interest" description="Disordered" evidence="1">
    <location>
        <begin position="98"/>
        <end position="123"/>
    </location>
</feature>
<keyword evidence="3" id="KW-1185">Reference proteome</keyword>
<protein>
    <submittedName>
        <fullName evidence="2">Uncharacterized protein</fullName>
    </submittedName>
</protein>
<evidence type="ECO:0000256" key="1">
    <source>
        <dbReference type="SAM" id="MobiDB-lite"/>
    </source>
</evidence>
<name>A0AA40GBI1_9HYME</name>
<dbReference type="Proteomes" id="UP001177670">
    <property type="component" value="Unassembled WGS sequence"/>
</dbReference>
<accession>A0AA40GBI1</accession>
<gene>
    <name evidence="2" type="ORF">K0M31_011822</name>
</gene>
<proteinExistence type="predicted"/>
<reference evidence="2" key="1">
    <citation type="submission" date="2021-10" db="EMBL/GenBank/DDBJ databases">
        <title>Melipona bicolor Genome sequencing and assembly.</title>
        <authorList>
            <person name="Araujo N.S."/>
            <person name="Arias M.C."/>
        </authorList>
    </citation>
    <scope>NUCLEOTIDE SEQUENCE</scope>
    <source>
        <strain evidence="2">USP_2M_L1-L4_2017</strain>
        <tissue evidence="2">Whole body</tissue>
    </source>
</reference>